<dbReference type="Pfam" id="PF03351">
    <property type="entry name" value="DOMON"/>
    <property type="match status" value="1"/>
</dbReference>
<dbReference type="Proteomes" id="UP000235965">
    <property type="component" value="Unassembled WGS sequence"/>
</dbReference>
<evidence type="ECO:0000256" key="8">
    <source>
        <dbReference type="ARBA" id="ARBA00020179"/>
    </source>
</evidence>
<evidence type="ECO:0000256" key="14">
    <source>
        <dbReference type="ARBA" id="ARBA00023002"/>
    </source>
</evidence>
<evidence type="ECO:0000256" key="13">
    <source>
        <dbReference type="ARBA" id="ARBA00022989"/>
    </source>
</evidence>
<dbReference type="InterPro" id="IPR000323">
    <property type="entry name" value="Cu2_ascorb_mOase_N"/>
</dbReference>
<dbReference type="FunCoup" id="A0A2J7PJ22">
    <property type="interactions" value="20"/>
</dbReference>
<evidence type="ECO:0000256" key="17">
    <source>
        <dbReference type="ARBA" id="ARBA00023136"/>
    </source>
</evidence>
<evidence type="ECO:0000256" key="6">
    <source>
        <dbReference type="ARBA" id="ARBA00011406"/>
    </source>
</evidence>
<keyword evidence="9" id="KW-0127">Catecholamine biosynthesis</keyword>
<gene>
    <name evidence="24" type="ORF">B7P43_G10838</name>
</gene>
<dbReference type="GO" id="GO:0030667">
    <property type="term" value="C:secretory granule membrane"/>
    <property type="evidence" value="ECO:0007669"/>
    <property type="project" value="TreeGrafter"/>
</dbReference>
<comment type="caution">
    <text evidence="24">The sequence shown here is derived from an EMBL/GenBank/DDBJ whole genome shotgun (WGS) entry which is preliminary data.</text>
</comment>
<dbReference type="InterPro" id="IPR024548">
    <property type="entry name" value="Cu2_monoox_C"/>
</dbReference>
<keyword evidence="25" id="KW-1185">Reference proteome</keyword>
<dbReference type="Pfam" id="PF01082">
    <property type="entry name" value="Cu2_monooxygen"/>
    <property type="match status" value="1"/>
</dbReference>
<comment type="subunit">
    <text evidence="6">Homotetramer; composed of two disulfide-linked dimers.</text>
</comment>
<evidence type="ECO:0000256" key="15">
    <source>
        <dbReference type="ARBA" id="ARBA00023008"/>
    </source>
</evidence>
<evidence type="ECO:0000256" key="5">
    <source>
        <dbReference type="ARBA" id="ARBA00010676"/>
    </source>
</evidence>
<dbReference type="InterPro" id="IPR005018">
    <property type="entry name" value="DOMON_domain"/>
</dbReference>
<keyword evidence="10" id="KW-0812">Transmembrane</keyword>
<keyword evidence="20" id="KW-0968">Cytoplasmic vesicle</keyword>
<dbReference type="PANTHER" id="PTHR10157:SF29">
    <property type="entry name" value="DOPAMINE BETA-HYDROXYLASE"/>
    <property type="match status" value="1"/>
</dbReference>
<comment type="pathway">
    <text evidence="4">Catecholamine biosynthesis; (R)-noradrenaline biosynthesis; (R)-noradrenaline from dopamine: step 1/1.</text>
</comment>
<dbReference type="Gene3D" id="2.60.120.310">
    <property type="entry name" value="Copper type II, ascorbate-dependent monooxygenase, N-terminal domain"/>
    <property type="match status" value="1"/>
</dbReference>
<evidence type="ECO:0000256" key="1">
    <source>
        <dbReference type="ARBA" id="ARBA00001973"/>
    </source>
</evidence>
<dbReference type="InterPro" id="IPR028460">
    <property type="entry name" value="Tbh/DBH"/>
</dbReference>
<dbReference type="PROSITE" id="PS50836">
    <property type="entry name" value="DOMON"/>
    <property type="match status" value="1"/>
</dbReference>
<comment type="catalytic activity">
    <reaction evidence="22">
        <text>dopamine + 2 L-ascorbate + O2 = (R)-noradrenaline + 2 monodehydro-L-ascorbate radical + H2O</text>
        <dbReference type="Rhea" id="RHEA:19117"/>
        <dbReference type="ChEBI" id="CHEBI:15377"/>
        <dbReference type="ChEBI" id="CHEBI:15379"/>
        <dbReference type="ChEBI" id="CHEBI:38290"/>
        <dbReference type="ChEBI" id="CHEBI:59513"/>
        <dbReference type="ChEBI" id="CHEBI:59905"/>
        <dbReference type="ChEBI" id="CHEBI:72587"/>
        <dbReference type="EC" id="1.14.17.1"/>
    </reaction>
    <physiologicalReaction direction="left-to-right" evidence="22">
        <dbReference type="Rhea" id="RHEA:19118"/>
    </physiologicalReaction>
</comment>
<feature type="domain" description="DOMON" evidence="23">
    <location>
        <begin position="96"/>
        <end position="214"/>
    </location>
</feature>
<accession>A0A2J7PJ22</accession>
<dbReference type="CDD" id="cd09631">
    <property type="entry name" value="DOMON_DOH"/>
    <property type="match status" value="1"/>
</dbReference>
<dbReference type="AlphaFoldDB" id="A0A2J7PJ22"/>
<dbReference type="Gene3D" id="2.60.120.230">
    <property type="match status" value="1"/>
</dbReference>
<dbReference type="EC" id="1.14.17.1" evidence="7"/>
<keyword evidence="13" id="KW-1133">Transmembrane helix</keyword>
<evidence type="ECO:0000259" key="23">
    <source>
        <dbReference type="PROSITE" id="PS50836"/>
    </source>
</evidence>
<dbReference type="SUPFAM" id="SSF49742">
    <property type="entry name" value="PHM/PNGase F"/>
    <property type="match status" value="2"/>
</dbReference>
<proteinExistence type="inferred from homology"/>
<dbReference type="PRINTS" id="PR00767">
    <property type="entry name" value="DBMONOXGNASE"/>
</dbReference>
<dbReference type="FunFam" id="2.60.120.310:FF:000003">
    <property type="entry name" value="Dopamine beta-hydroxylase"/>
    <property type="match status" value="1"/>
</dbReference>
<keyword evidence="14" id="KW-0560">Oxidoreductase</keyword>
<dbReference type="GO" id="GO:0004500">
    <property type="term" value="F:dopamine beta-monooxygenase activity"/>
    <property type="evidence" value="ECO:0007669"/>
    <property type="project" value="UniProtKB-EC"/>
</dbReference>
<evidence type="ECO:0000256" key="20">
    <source>
        <dbReference type="ARBA" id="ARBA00023329"/>
    </source>
</evidence>
<keyword evidence="17" id="KW-0472">Membrane</keyword>
<dbReference type="FunFam" id="2.60.120.230:FF:000001">
    <property type="entry name" value="Monooxygenase, DBH-like 1"/>
    <property type="match status" value="1"/>
</dbReference>
<dbReference type="GO" id="GO:0005615">
    <property type="term" value="C:extracellular space"/>
    <property type="evidence" value="ECO:0007669"/>
    <property type="project" value="TreeGrafter"/>
</dbReference>
<protein>
    <recommendedName>
        <fullName evidence="8">Dopamine beta-hydroxylase</fullName>
        <ecNumber evidence="7">1.14.17.1</ecNumber>
    </recommendedName>
</protein>
<dbReference type="GO" id="GO:0042421">
    <property type="term" value="P:norepinephrine biosynthetic process"/>
    <property type="evidence" value="ECO:0007669"/>
    <property type="project" value="TreeGrafter"/>
</dbReference>
<dbReference type="InterPro" id="IPR036939">
    <property type="entry name" value="Cu2_ascorb_mOase_N_sf"/>
</dbReference>
<comment type="function">
    <text evidence="21">Catalyzes the hydroxylation of dopamine to noradrenaline (also known as norepinephrine), and is thus vital for regulation of these neurotransmitters.</text>
</comment>
<dbReference type="InterPro" id="IPR014784">
    <property type="entry name" value="Cu2_ascorb_mOase-like_C"/>
</dbReference>
<evidence type="ECO:0000256" key="2">
    <source>
        <dbReference type="ARBA" id="ARBA00004351"/>
    </source>
</evidence>
<keyword evidence="18" id="KW-1015">Disulfide bond</keyword>
<keyword evidence="16" id="KW-0503">Monooxygenase</keyword>
<comment type="similarity">
    <text evidence="5">Belongs to the copper type II ascorbate-dependent monooxygenase family.</text>
</comment>
<evidence type="ECO:0000313" key="25">
    <source>
        <dbReference type="Proteomes" id="UP000235965"/>
    </source>
</evidence>
<evidence type="ECO:0000313" key="24">
    <source>
        <dbReference type="EMBL" id="PNF16319.1"/>
    </source>
</evidence>
<organism evidence="24 25">
    <name type="scientific">Cryptotermes secundus</name>
    <dbReference type="NCBI Taxonomy" id="105785"/>
    <lineage>
        <taxon>Eukaryota</taxon>
        <taxon>Metazoa</taxon>
        <taxon>Ecdysozoa</taxon>
        <taxon>Arthropoda</taxon>
        <taxon>Hexapoda</taxon>
        <taxon>Insecta</taxon>
        <taxon>Pterygota</taxon>
        <taxon>Neoptera</taxon>
        <taxon>Polyneoptera</taxon>
        <taxon>Dictyoptera</taxon>
        <taxon>Blattodea</taxon>
        <taxon>Blattoidea</taxon>
        <taxon>Termitoidae</taxon>
        <taxon>Kalotermitidae</taxon>
        <taxon>Cryptotermitinae</taxon>
        <taxon>Cryptotermes</taxon>
    </lineage>
</organism>
<dbReference type="InterPro" id="IPR045266">
    <property type="entry name" value="DOH_DOMON"/>
</dbReference>
<evidence type="ECO:0000256" key="16">
    <source>
        <dbReference type="ARBA" id="ARBA00023033"/>
    </source>
</evidence>
<evidence type="ECO:0000256" key="19">
    <source>
        <dbReference type="ARBA" id="ARBA00023180"/>
    </source>
</evidence>
<evidence type="ECO:0000256" key="12">
    <source>
        <dbReference type="ARBA" id="ARBA00022968"/>
    </source>
</evidence>
<evidence type="ECO:0000256" key="21">
    <source>
        <dbReference type="ARBA" id="ARBA00037327"/>
    </source>
</evidence>
<evidence type="ECO:0000256" key="22">
    <source>
        <dbReference type="ARBA" id="ARBA00047952"/>
    </source>
</evidence>
<dbReference type="InterPro" id="IPR008977">
    <property type="entry name" value="PHM/PNGase_F_dom_sf"/>
</dbReference>
<keyword evidence="11" id="KW-0479">Metal-binding</keyword>
<dbReference type="GO" id="GO:0005507">
    <property type="term" value="F:copper ion binding"/>
    <property type="evidence" value="ECO:0007669"/>
    <property type="project" value="InterPro"/>
</dbReference>
<dbReference type="Pfam" id="PF03712">
    <property type="entry name" value="Cu2_monoox_C"/>
    <property type="match status" value="1"/>
</dbReference>
<comment type="subcellular location">
    <subcellularLocation>
        <location evidence="3">Cytoplasmic vesicle</location>
        <location evidence="3">Secretory vesicle</location>
        <location evidence="3">Chromaffin granule lumen</location>
    </subcellularLocation>
    <subcellularLocation>
        <location evidence="2">Cytoplasmic vesicle</location>
        <location evidence="2">Secretory vesicle</location>
        <location evidence="2">Chromaffin granule membrane</location>
        <topology evidence="2">Single-pass type II membrane protein</topology>
    </subcellularLocation>
</comment>
<dbReference type="GO" id="GO:0006589">
    <property type="term" value="P:octopamine biosynthetic process"/>
    <property type="evidence" value="ECO:0007669"/>
    <property type="project" value="TreeGrafter"/>
</dbReference>
<dbReference type="OrthoDB" id="129121at2759"/>
<dbReference type="EMBL" id="NEVH01024952">
    <property type="protein sequence ID" value="PNF16319.1"/>
    <property type="molecule type" value="Genomic_DNA"/>
</dbReference>
<keyword evidence="12" id="KW-0735">Signal-anchor</keyword>
<evidence type="ECO:0000256" key="10">
    <source>
        <dbReference type="ARBA" id="ARBA00022692"/>
    </source>
</evidence>
<dbReference type="STRING" id="105785.A0A2J7PJ22"/>
<dbReference type="InterPro" id="IPR000945">
    <property type="entry name" value="DBH-like"/>
</dbReference>
<evidence type="ECO:0000256" key="3">
    <source>
        <dbReference type="ARBA" id="ARBA00004553"/>
    </source>
</evidence>
<evidence type="ECO:0000256" key="9">
    <source>
        <dbReference type="ARBA" id="ARBA00022584"/>
    </source>
</evidence>
<comment type="cofactor">
    <cofactor evidence="1">
        <name>Cu(2+)</name>
        <dbReference type="ChEBI" id="CHEBI:29036"/>
    </cofactor>
</comment>
<keyword evidence="15" id="KW-0186">Copper</keyword>
<evidence type="ECO:0000256" key="18">
    <source>
        <dbReference type="ARBA" id="ARBA00023157"/>
    </source>
</evidence>
<dbReference type="InParanoid" id="A0A2J7PJ22"/>
<reference evidence="24 25" key="1">
    <citation type="submission" date="2017-12" db="EMBL/GenBank/DDBJ databases">
        <title>Hemimetabolous genomes reveal molecular basis of termite eusociality.</title>
        <authorList>
            <person name="Harrison M.C."/>
            <person name="Jongepier E."/>
            <person name="Robertson H.M."/>
            <person name="Arning N."/>
            <person name="Bitard-Feildel T."/>
            <person name="Chao H."/>
            <person name="Childers C.P."/>
            <person name="Dinh H."/>
            <person name="Doddapaneni H."/>
            <person name="Dugan S."/>
            <person name="Gowin J."/>
            <person name="Greiner C."/>
            <person name="Han Y."/>
            <person name="Hu H."/>
            <person name="Hughes D.S.T."/>
            <person name="Huylmans A.-K."/>
            <person name="Kemena C."/>
            <person name="Kremer L.P.M."/>
            <person name="Lee S.L."/>
            <person name="Lopez-Ezquerra A."/>
            <person name="Mallet L."/>
            <person name="Monroy-Kuhn J.M."/>
            <person name="Moser A."/>
            <person name="Murali S.C."/>
            <person name="Muzny D.M."/>
            <person name="Otani S."/>
            <person name="Piulachs M.-D."/>
            <person name="Poelchau M."/>
            <person name="Qu J."/>
            <person name="Schaub F."/>
            <person name="Wada-Katsumata A."/>
            <person name="Worley K.C."/>
            <person name="Xie Q."/>
            <person name="Ylla G."/>
            <person name="Poulsen M."/>
            <person name="Gibbs R.A."/>
            <person name="Schal C."/>
            <person name="Richards S."/>
            <person name="Belles X."/>
            <person name="Korb J."/>
            <person name="Bornberg-Bauer E."/>
        </authorList>
    </citation>
    <scope>NUCLEOTIDE SEQUENCE [LARGE SCALE GENOMIC DNA]</scope>
    <source>
        <tissue evidence="24">Whole body</tissue>
    </source>
</reference>
<keyword evidence="19" id="KW-0325">Glycoprotein</keyword>
<dbReference type="SMART" id="SM00664">
    <property type="entry name" value="DoH"/>
    <property type="match status" value="1"/>
</dbReference>
<evidence type="ECO:0000256" key="4">
    <source>
        <dbReference type="ARBA" id="ARBA00005223"/>
    </source>
</evidence>
<evidence type="ECO:0000256" key="7">
    <source>
        <dbReference type="ARBA" id="ARBA00012686"/>
    </source>
</evidence>
<dbReference type="GO" id="GO:0042420">
    <property type="term" value="P:dopamine catabolic process"/>
    <property type="evidence" value="ECO:0007669"/>
    <property type="project" value="TreeGrafter"/>
</dbReference>
<evidence type="ECO:0000256" key="11">
    <source>
        <dbReference type="ARBA" id="ARBA00022723"/>
    </source>
</evidence>
<dbReference type="PANTHER" id="PTHR10157">
    <property type="entry name" value="DOPAMINE BETA HYDROXYLASE RELATED"/>
    <property type="match status" value="1"/>
</dbReference>
<name>A0A2J7PJ22_9NEOP</name>
<sequence length="642" mass="72825">MFQLLTDCNATCRCEMRSSVLRQTRGRQQLKERRDKETAEPGLCGILKARPQRRGAVSTVSTRGTMSRIAQPPLLLLLVVASAASSSRLFRIPLDANSTFSWILDYPAGTVSVEVHTPGGRDHWVAVGFSDYGSLLSADLCVLWRDWRGRAHMQDTWAGPDGRLVLDSQQDCQGFRHVQRDDVIKFTFTRRFDTCDPQDYIIEEGTTHVVWARGRGPLFRLEGLNVSGAAQSGMQRAQLLKNTSPSPSHPSDTWHHDILNSEVRVPGDDTTYWCRVHRLPAALRTKHHVLQYEAVIQPGNEALVHHIEVFHCEAPSTHTMPEYQGPCFSHERPEVTKVCKRVLAAWAMGALPFSYPEEAGLPIGGPDFNPYVMLEVHYNNPERRTDWVDSSGVRMYLTPTLRRFDGGVIELGLEYTDKMAIPPQQPEFVLSGYCIAECTAVAVPQEGIIIFGSQLHTHLTGIRVFTRHIRDGRELPELNRDNHYSTHFQEIRSLKRQVRILPGDALITTCWYKTTDRDNITVGGFAISDEMCVNYVHYYPKIDLEVCKSSISSDSLNTYFRFLREWEGQATGLDLGISDNYKAVHWTPMRARILQELYHETPLSMQCNQSTGERFPGYWENMPITPVLFPLPPHPRDCATHP</sequence>